<dbReference type="KEGG" id="ccro:CMC5_047210"/>
<feature type="region of interest" description="Disordered" evidence="1">
    <location>
        <begin position="170"/>
        <end position="210"/>
    </location>
</feature>
<accession>A0A0K1EI89</accession>
<gene>
    <name evidence="2" type="ORF">CMC5_047210</name>
</gene>
<evidence type="ECO:0000313" key="2">
    <source>
        <dbReference type="EMBL" id="AKT40565.1"/>
    </source>
</evidence>
<dbReference type="EMBL" id="CP012159">
    <property type="protein sequence ID" value="AKT40565.1"/>
    <property type="molecule type" value="Genomic_DNA"/>
</dbReference>
<protein>
    <submittedName>
        <fullName evidence="2">Uncharacterized protein</fullName>
    </submittedName>
</protein>
<evidence type="ECO:0000256" key="1">
    <source>
        <dbReference type="SAM" id="MobiDB-lite"/>
    </source>
</evidence>
<reference evidence="2 3" key="1">
    <citation type="submission" date="2015-07" db="EMBL/GenBank/DDBJ databases">
        <title>Genome analysis of myxobacterium Chondromyces crocatus Cm c5 reveals a high potential for natural compound synthesis and the genetic basis for the loss of fruiting body formation.</title>
        <authorList>
            <person name="Zaburannyi N."/>
            <person name="Bunk B."/>
            <person name="Maier J."/>
            <person name="Overmann J."/>
            <person name="Mueller R."/>
        </authorList>
    </citation>
    <scope>NUCLEOTIDE SEQUENCE [LARGE SCALE GENOMIC DNA]</scope>
    <source>
        <strain evidence="2 3">Cm c5</strain>
    </source>
</reference>
<organism evidence="2 3">
    <name type="scientific">Chondromyces crocatus</name>
    <dbReference type="NCBI Taxonomy" id="52"/>
    <lineage>
        <taxon>Bacteria</taxon>
        <taxon>Pseudomonadati</taxon>
        <taxon>Myxococcota</taxon>
        <taxon>Polyangia</taxon>
        <taxon>Polyangiales</taxon>
        <taxon>Polyangiaceae</taxon>
        <taxon>Chondromyces</taxon>
    </lineage>
</organism>
<proteinExistence type="predicted"/>
<evidence type="ECO:0000313" key="3">
    <source>
        <dbReference type="Proteomes" id="UP000067626"/>
    </source>
</evidence>
<dbReference type="Proteomes" id="UP000067626">
    <property type="component" value="Chromosome"/>
</dbReference>
<name>A0A0K1EI89_CHOCO</name>
<sequence length="532" mass="53543">MAPVVVRAMEETRTDSGRRGRQVFAVAGLVGVLSGALLGGAGAALAAQPAEGHAGTSGQAVGRGLVLVLEGRPLGVEAESLRAAIEHELGATVTLASGAGRAGTDALVLRGEAESRAVMTFRAADGRIVERAVELPKHAKQAVEVLALLAGNLVRDEAAELSALLGRHAPSTSAPTGADGAPPATAEASGAPTYEPSAKEVRSKAATTEAPVPARTASSFCGTAGTVVSPFGFDLAPHVGTSSFTGVEVKRHVALNATLGLSKGPVGFELSLGASFAREGACGVQLAGGANLVTGTVAGWQTAIVGNLSHDVAGVQVTGGLNFARGNARGLQLGAVNVATGEAQGVQFGGVNVAAGGMEGVQVGLVNVARRSTLSLGLLSIVPDGRLHLDLWATDAGIFMAGLKHGGNGFHNIYGVGLRPEREGVRGVAAFGLGGHIQASPRLFVDVDMIGYPMLHSSGAQFSLMLQLRAVLGVQLTRGLALFGGPELNQIFSDDVDASSLGLLGGARLHEGVAGFALRSLWPGLTLGVQGL</sequence>
<dbReference type="STRING" id="52.CMC5_047210"/>
<dbReference type="AlphaFoldDB" id="A0A0K1EI89"/>
<keyword evidence="3" id="KW-1185">Reference proteome</keyword>
<feature type="compositionally biased region" description="Low complexity" evidence="1">
    <location>
        <begin position="172"/>
        <end position="189"/>
    </location>
</feature>